<keyword evidence="2" id="KW-1185">Reference proteome</keyword>
<accession>A0A150HAX5</accession>
<organism evidence="1 2">
    <name type="scientific">Brevibacterium ravenspurgense</name>
    <dbReference type="NCBI Taxonomy" id="479117"/>
    <lineage>
        <taxon>Bacteria</taxon>
        <taxon>Bacillati</taxon>
        <taxon>Actinomycetota</taxon>
        <taxon>Actinomycetes</taxon>
        <taxon>Micrococcales</taxon>
        <taxon>Brevibacteriaceae</taxon>
        <taxon>Brevibacterium</taxon>
    </lineage>
</organism>
<evidence type="ECO:0000313" key="1">
    <source>
        <dbReference type="EMBL" id="KXZ58958.1"/>
    </source>
</evidence>
<evidence type="ECO:0000313" key="2">
    <source>
        <dbReference type="Proteomes" id="UP000243589"/>
    </source>
</evidence>
<comment type="caution">
    <text evidence="1">The sequence shown here is derived from an EMBL/GenBank/DDBJ whole genome shotgun (WGS) entry which is preliminary data.</text>
</comment>
<protein>
    <submittedName>
        <fullName evidence="1">Uncharacterized protein</fullName>
    </submittedName>
</protein>
<reference evidence="1 2" key="1">
    <citation type="submission" date="2016-01" db="EMBL/GenBank/DDBJ databases">
        <title>Use of Whole Genome Sequencing to ascertain that Brevibacterium massiliense (Roux, Raoult 2009) is a later heterotypic synonym of Brevibacterium ravenspurgense (Mages 2008).</title>
        <authorList>
            <person name="Bernier A.-M."/>
            <person name="Burdz T."/>
            <person name="Huynh C."/>
            <person name="Pachecho A.L."/>
            <person name="Wiebe D."/>
            <person name="Bonner C."/>
            <person name="Bernard K."/>
        </authorList>
    </citation>
    <scope>NUCLEOTIDE SEQUENCE [LARGE SCALE GENOMIC DNA]</scope>
    <source>
        <strain evidence="1 2">CCUG56047</strain>
    </source>
</reference>
<proteinExistence type="predicted"/>
<dbReference type="EMBL" id="LQQC01000008">
    <property type="protein sequence ID" value="KXZ58958.1"/>
    <property type="molecule type" value="Genomic_DNA"/>
</dbReference>
<sequence length="35" mass="3797">MAFTLFLHPTMAHRARAYATTNKTAEEAVTGLSST</sequence>
<dbReference type="Proteomes" id="UP000243589">
    <property type="component" value="Unassembled WGS sequence"/>
</dbReference>
<name>A0A150HAX5_9MICO</name>
<dbReference type="AlphaFoldDB" id="A0A150HAX5"/>
<dbReference type="PATRIC" id="fig|479117.4.peg.834"/>
<gene>
    <name evidence="1" type="ORF">Bravens_00831</name>
</gene>